<feature type="region of interest" description="Disordered" evidence="2">
    <location>
        <begin position="119"/>
        <end position="166"/>
    </location>
</feature>
<proteinExistence type="predicted"/>
<name>A0A0E3W2E0_ANOGA</name>
<feature type="coiled-coil region" evidence="1">
    <location>
        <begin position="52"/>
        <end position="79"/>
    </location>
</feature>
<accession>A0A0E3W2E0</accession>
<evidence type="ECO:0000313" key="3">
    <source>
        <dbReference type="EMBL" id="CFW94650.1"/>
    </source>
</evidence>
<keyword evidence="1" id="KW-0175">Coiled coil</keyword>
<dbReference type="AlphaFoldDB" id="A0A0E3W2E0"/>
<organism evidence="3">
    <name type="scientific">Anopheles gambiae</name>
    <name type="common">African malaria mosquito</name>
    <dbReference type="NCBI Taxonomy" id="7165"/>
    <lineage>
        <taxon>Eukaryota</taxon>
        <taxon>Metazoa</taxon>
        <taxon>Ecdysozoa</taxon>
        <taxon>Arthropoda</taxon>
        <taxon>Hexapoda</taxon>
        <taxon>Insecta</taxon>
        <taxon>Pterygota</taxon>
        <taxon>Neoptera</taxon>
        <taxon>Endopterygota</taxon>
        <taxon>Diptera</taxon>
        <taxon>Nematocera</taxon>
        <taxon>Culicoidea</taxon>
        <taxon>Culicidae</taxon>
        <taxon>Anophelinae</taxon>
        <taxon>Anopheles</taxon>
    </lineage>
</organism>
<protein>
    <submittedName>
        <fullName evidence="3">Uncharacterized protein</fullName>
    </submittedName>
</protein>
<feature type="compositionally biased region" description="Basic residues" evidence="2">
    <location>
        <begin position="157"/>
        <end position="166"/>
    </location>
</feature>
<evidence type="ECO:0000256" key="1">
    <source>
        <dbReference type="SAM" id="Coils"/>
    </source>
</evidence>
<feature type="compositionally biased region" description="Basic and acidic residues" evidence="2">
    <location>
        <begin position="132"/>
        <end position="144"/>
    </location>
</feature>
<dbReference type="EMBL" id="HACL01000356">
    <property type="protein sequence ID" value="CFW94650.1"/>
    <property type="molecule type" value="Transcribed_RNA"/>
</dbReference>
<feature type="compositionally biased region" description="Polar residues" evidence="2">
    <location>
        <begin position="120"/>
        <end position="131"/>
    </location>
</feature>
<evidence type="ECO:0000256" key="2">
    <source>
        <dbReference type="SAM" id="MobiDB-lite"/>
    </source>
</evidence>
<sequence length="166" mass="18945">MNRSLRPRPPSVDCSLGAVPKKTAVSTKIDTGRTSMIAKINEEKEIRLHLMLQVEKAEKAELMKTVASLQATIEGLQKQPADAQQARLAAEIEAKKERDAMLAEIRHLGQQLRQELCWQRGQQQRPNATQAQRRELLRQEDDLGRTSPFSSQPRESRTRRYSKKFA</sequence>
<reference evidence="3" key="1">
    <citation type="submission" date="2015-03" db="EMBL/GenBank/DDBJ databases">
        <title>Long non-coding RNA discovery across the genus Anopheles reveals conserved secondary structures within and beyond the Gambiae complex.</title>
        <authorList>
            <person name="Jenkins A."/>
            <person name="Waterhouse R."/>
            <person name="Muskavitch M."/>
        </authorList>
    </citation>
    <scope>NUCLEOTIDE SEQUENCE</scope>
    <source>
        <tissue evidence="3">Whole body</tissue>
    </source>
</reference>